<evidence type="ECO:0000313" key="3">
    <source>
        <dbReference type="EMBL" id="ORA13664.1"/>
    </source>
</evidence>
<dbReference type="InterPro" id="IPR003870">
    <property type="entry name" value="DUF222"/>
</dbReference>
<evidence type="ECO:0000313" key="4">
    <source>
        <dbReference type="Proteomes" id="UP000192284"/>
    </source>
</evidence>
<evidence type="ECO:0000259" key="2">
    <source>
        <dbReference type="SMART" id="SM00507"/>
    </source>
</evidence>
<dbReference type="EMBL" id="MVHE01000062">
    <property type="protein sequence ID" value="ORA13664.1"/>
    <property type="molecule type" value="Genomic_DNA"/>
</dbReference>
<name>A0A1W9ZEX9_MYCAN</name>
<feature type="domain" description="HNH nuclease" evidence="2">
    <location>
        <begin position="337"/>
        <end position="388"/>
    </location>
</feature>
<comment type="caution">
    <text evidence="3">The sequence shown here is derived from an EMBL/GenBank/DDBJ whole genome shotgun (WGS) entry which is preliminary data.</text>
</comment>
<protein>
    <recommendedName>
        <fullName evidence="2">HNH nuclease domain-containing protein</fullName>
    </recommendedName>
</protein>
<dbReference type="CDD" id="cd00085">
    <property type="entry name" value="HNHc"/>
    <property type="match status" value="1"/>
</dbReference>
<feature type="region of interest" description="Disordered" evidence="1">
    <location>
        <begin position="265"/>
        <end position="286"/>
    </location>
</feature>
<dbReference type="Pfam" id="PF02720">
    <property type="entry name" value="DUF222"/>
    <property type="match status" value="1"/>
</dbReference>
<organism evidence="3 4">
    <name type="scientific">Mycobacterium angelicum</name>
    <dbReference type="NCBI Taxonomy" id="470074"/>
    <lineage>
        <taxon>Bacteria</taxon>
        <taxon>Bacillati</taxon>
        <taxon>Actinomycetota</taxon>
        <taxon>Actinomycetes</taxon>
        <taxon>Mycobacteriales</taxon>
        <taxon>Mycobacteriaceae</taxon>
        <taxon>Mycobacterium</taxon>
    </lineage>
</organism>
<gene>
    <name evidence="3" type="ORF">BST12_23815</name>
</gene>
<dbReference type="Proteomes" id="UP000192284">
    <property type="component" value="Unassembled WGS sequence"/>
</dbReference>
<dbReference type="AlphaFoldDB" id="A0A1W9ZEX9"/>
<feature type="compositionally biased region" description="Low complexity" evidence="1">
    <location>
        <begin position="276"/>
        <end position="286"/>
    </location>
</feature>
<sequence length="486" mass="52103">MFDTFGDSALVDAIGESARAESAAAARRLAAIAELVAREAIGETDSGRWSCDNWDAIAAQVAAALNISHPMASGQMYLAMALRDRLPKLAALLADGIISLRLATSIVWRTYLIKDPIALSLVDAALATDARRYGPLSVAKTDAAIDAIVSRHDPAAVRRSQAAARARDVVISPADDDNGTVSLWGSLLATDGVAVDRRLTQMAHQVCDDDPRTIGQRRADALGTLAVDGKRLACACAKPDCPARIDRDPRAAAVVIHVVADPASLKAEPDPHASGAEPTPVTAAAKPPTRLPAAQIFGGGTVPAPLLVRLAAAGAKVTTLNCFTDAVPESSYRPSAALARFIRCRDMTCRFPGCDAAAELCDLDHTIAYPFGPTHPSNLKCLCRKHHLLKTFWDGPRGWRDRQLPDGTVIWTAPTGHTYTTRPGSRLLFPTLCLPTGEISTDSTAQPQSSYRGLMMPIRRRTRQQDRDQRINTERALNYRTGKLTS</sequence>
<evidence type="ECO:0000256" key="1">
    <source>
        <dbReference type="SAM" id="MobiDB-lite"/>
    </source>
</evidence>
<dbReference type="SMART" id="SM00507">
    <property type="entry name" value="HNHc"/>
    <property type="match status" value="1"/>
</dbReference>
<dbReference type="OrthoDB" id="5242272at2"/>
<dbReference type="InterPro" id="IPR003615">
    <property type="entry name" value="HNH_nuc"/>
</dbReference>
<accession>A0A1W9ZEX9</accession>
<keyword evidence="4" id="KW-1185">Reference proteome</keyword>
<proteinExistence type="predicted"/>
<reference evidence="3 4" key="1">
    <citation type="submission" date="2017-02" db="EMBL/GenBank/DDBJ databases">
        <title>The new phylogeny of genus Mycobacterium.</title>
        <authorList>
            <person name="Tortoli E."/>
            <person name="Trovato A."/>
            <person name="Cirillo D.M."/>
        </authorList>
    </citation>
    <scope>NUCLEOTIDE SEQUENCE [LARGE SCALE GENOMIC DNA]</scope>
    <source>
        <strain evidence="3 4">DSM 45057</strain>
    </source>
</reference>
<dbReference type="RefSeq" id="WP_083115706.1">
    <property type="nucleotide sequence ID" value="NZ_JACKTS010000037.1"/>
</dbReference>